<feature type="compositionally biased region" description="Basic and acidic residues" evidence="1">
    <location>
        <begin position="167"/>
        <end position="178"/>
    </location>
</feature>
<gene>
    <name evidence="2" type="ORF">TCM_029316</name>
</gene>
<organism evidence="2 3">
    <name type="scientific">Theobroma cacao</name>
    <name type="common">Cacao</name>
    <name type="synonym">Cocoa</name>
    <dbReference type="NCBI Taxonomy" id="3641"/>
    <lineage>
        <taxon>Eukaryota</taxon>
        <taxon>Viridiplantae</taxon>
        <taxon>Streptophyta</taxon>
        <taxon>Embryophyta</taxon>
        <taxon>Tracheophyta</taxon>
        <taxon>Spermatophyta</taxon>
        <taxon>Magnoliopsida</taxon>
        <taxon>eudicotyledons</taxon>
        <taxon>Gunneridae</taxon>
        <taxon>Pentapetalae</taxon>
        <taxon>rosids</taxon>
        <taxon>malvids</taxon>
        <taxon>Malvales</taxon>
        <taxon>Malvaceae</taxon>
        <taxon>Byttnerioideae</taxon>
        <taxon>Theobroma</taxon>
    </lineage>
</organism>
<sequence length="178" mass="20325">NLCRTFPLYSCHCHSKHKKNKIFRSIYMGEKEEEVLGNNSIEDVSWLCSLSESELDLLISLKMLAMKRARVIGHVQLAKNFDLKMLRALGFILMEYLKEKVKDSSIVSGVAESAAFIDSSNLLKSKLDDMMSIEELKEGIAIKTRKEFCKRPREKDAANRSSKRPRSSSDLKEETESC</sequence>
<evidence type="ECO:0000256" key="1">
    <source>
        <dbReference type="SAM" id="MobiDB-lite"/>
    </source>
</evidence>
<keyword evidence="3" id="KW-1185">Reference proteome</keyword>
<accession>A0A061GD22</accession>
<dbReference type="AlphaFoldDB" id="A0A061GD22"/>
<dbReference type="OMA" id="RFIFLCK"/>
<dbReference type="PANTHER" id="PTHR48237">
    <property type="entry name" value="GAMMA-TUBULIN COMPLEX COMPONENT"/>
    <property type="match status" value="1"/>
</dbReference>
<dbReference type="PANTHER" id="PTHR48237:SF1">
    <property type="entry name" value="SPC97_SPC98 FAMILY OF SPINDLE POLE BODY (SBP) COMPONENT"/>
    <property type="match status" value="1"/>
</dbReference>
<feature type="region of interest" description="Disordered" evidence="1">
    <location>
        <begin position="147"/>
        <end position="178"/>
    </location>
</feature>
<proteinExistence type="predicted"/>
<name>A0A061GD22_THECC</name>
<feature type="non-terminal residue" evidence="2">
    <location>
        <position position="1"/>
    </location>
</feature>
<evidence type="ECO:0000313" key="3">
    <source>
        <dbReference type="Proteomes" id="UP000026915"/>
    </source>
</evidence>
<dbReference type="EMBL" id="CM001884">
    <property type="protein sequence ID" value="EOY27476.1"/>
    <property type="molecule type" value="Genomic_DNA"/>
</dbReference>
<dbReference type="Gramene" id="EOY27476">
    <property type="protein sequence ID" value="EOY27476"/>
    <property type="gene ID" value="TCM_029316"/>
</dbReference>
<reference evidence="2 3" key="1">
    <citation type="journal article" date="2013" name="Genome Biol.">
        <title>The genome sequence of the most widely cultivated cacao type and its use to identify candidate genes regulating pod color.</title>
        <authorList>
            <person name="Motamayor J.C."/>
            <person name="Mockaitis K."/>
            <person name="Schmutz J."/>
            <person name="Haiminen N."/>
            <person name="Iii D.L."/>
            <person name="Cornejo O."/>
            <person name="Findley S.D."/>
            <person name="Zheng P."/>
            <person name="Utro F."/>
            <person name="Royaert S."/>
            <person name="Saski C."/>
            <person name="Jenkins J."/>
            <person name="Podicheti R."/>
            <person name="Zhao M."/>
            <person name="Scheffler B.E."/>
            <person name="Stack J.C."/>
            <person name="Feltus F.A."/>
            <person name="Mustiga G.M."/>
            <person name="Amores F."/>
            <person name="Phillips W."/>
            <person name="Marelli J.P."/>
            <person name="May G.D."/>
            <person name="Shapiro H."/>
            <person name="Ma J."/>
            <person name="Bustamante C.D."/>
            <person name="Schnell R.J."/>
            <person name="Main D."/>
            <person name="Gilbert D."/>
            <person name="Parida L."/>
            <person name="Kuhn D.N."/>
        </authorList>
    </citation>
    <scope>NUCLEOTIDE SEQUENCE [LARGE SCALE GENOMIC DNA]</scope>
    <source>
        <strain evidence="3">cv. Matina 1-6</strain>
    </source>
</reference>
<dbReference type="Proteomes" id="UP000026915">
    <property type="component" value="Chromosome 6"/>
</dbReference>
<feature type="compositionally biased region" description="Basic and acidic residues" evidence="1">
    <location>
        <begin position="147"/>
        <end position="158"/>
    </location>
</feature>
<evidence type="ECO:0000313" key="2">
    <source>
        <dbReference type="EMBL" id="EOY27476.1"/>
    </source>
</evidence>
<protein>
    <submittedName>
        <fullName evidence="2">Spc97 / Spc98 family of spindle pole body component, putative isoform 3</fullName>
    </submittedName>
</protein>
<dbReference type="eggNOG" id="ENOG502SECF">
    <property type="taxonomic scope" value="Eukaryota"/>
</dbReference>